<dbReference type="GeneID" id="54483614"/>
<evidence type="ECO:0000313" key="2">
    <source>
        <dbReference type="Proteomes" id="UP000799437"/>
    </source>
</evidence>
<dbReference type="Proteomes" id="UP000799437">
    <property type="component" value="Unassembled WGS sequence"/>
</dbReference>
<gene>
    <name evidence="1" type="ORF">EJ05DRAFT_458687</name>
</gene>
<dbReference type="AlphaFoldDB" id="A0A6A6VSZ9"/>
<evidence type="ECO:0008006" key="3">
    <source>
        <dbReference type="Google" id="ProtNLM"/>
    </source>
</evidence>
<dbReference type="RefSeq" id="XP_033595335.1">
    <property type="nucleotide sequence ID" value="XM_033742560.1"/>
</dbReference>
<dbReference type="SUPFAM" id="SSF51445">
    <property type="entry name" value="(Trans)glycosidases"/>
    <property type="match status" value="1"/>
</dbReference>
<evidence type="ECO:0000313" key="1">
    <source>
        <dbReference type="EMBL" id="KAF2752884.1"/>
    </source>
</evidence>
<dbReference type="EMBL" id="ML996591">
    <property type="protein sequence ID" value="KAF2752884.1"/>
    <property type="molecule type" value="Genomic_DNA"/>
</dbReference>
<protein>
    <recommendedName>
        <fullName evidence="3">Glycoside hydrolase</fullName>
    </recommendedName>
</protein>
<dbReference type="Gene3D" id="3.20.20.80">
    <property type="entry name" value="Glycosidases"/>
    <property type="match status" value="1"/>
</dbReference>
<organism evidence="1 2">
    <name type="scientific">Pseudovirgaria hyperparasitica</name>
    <dbReference type="NCBI Taxonomy" id="470096"/>
    <lineage>
        <taxon>Eukaryota</taxon>
        <taxon>Fungi</taxon>
        <taxon>Dikarya</taxon>
        <taxon>Ascomycota</taxon>
        <taxon>Pezizomycotina</taxon>
        <taxon>Dothideomycetes</taxon>
        <taxon>Dothideomycetes incertae sedis</taxon>
        <taxon>Acrospermales</taxon>
        <taxon>Acrospermaceae</taxon>
        <taxon>Pseudovirgaria</taxon>
    </lineage>
</organism>
<accession>A0A6A6VSZ9</accession>
<feature type="non-terminal residue" evidence="1">
    <location>
        <position position="484"/>
    </location>
</feature>
<reference evidence="1" key="1">
    <citation type="journal article" date="2020" name="Stud. Mycol.">
        <title>101 Dothideomycetes genomes: a test case for predicting lifestyles and emergence of pathogens.</title>
        <authorList>
            <person name="Haridas S."/>
            <person name="Albert R."/>
            <person name="Binder M."/>
            <person name="Bloem J."/>
            <person name="Labutti K."/>
            <person name="Salamov A."/>
            <person name="Andreopoulos B."/>
            <person name="Baker S."/>
            <person name="Barry K."/>
            <person name="Bills G."/>
            <person name="Bluhm B."/>
            <person name="Cannon C."/>
            <person name="Castanera R."/>
            <person name="Culley D."/>
            <person name="Daum C."/>
            <person name="Ezra D."/>
            <person name="Gonzalez J."/>
            <person name="Henrissat B."/>
            <person name="Kuo A."/>
            <person name="Liang C."/>
            <person name="Lipzen A."/>
            <person name="Lutzoni F."/>
            <person name="Magnuson J."/>
            <person name="Mondo S."/>
            <person name="Nolan M."/>
            <person name="Ohm R."/>
            <person name="Pangilinan J."/>
            <person name="Park H.-J."/>
            <person name="Ramirez L."/>
            <person name="Alfaro M."/>
            <person name="Sun H."/>
            <person name="Tritt A."/>
            <person name="Yoshinaga Y."/>
            <person name="Zwiers L.-H."/>
            <person name="Turgeon B."/>
            <person name="Goodwin S."/>
            <person name="Spatafora J."/>
            <person name="Crous P."/>
            <person name="Grigoriev I."/>
        </authorList>
    </citation>
    <scope>NUCLEOTIDE SEQUENCE</scope>
    <source>
        <strain evidence="1">CBS 121739</strain>
    </source>
</reference>
<keyword evidence="2" id="KW-1185">Reference proteome</keyword>
<sequence>MAVQQFVGMAGMALSRANHAFAVGGQFNNPPDVPIWCGKAYMKTNASFEPGGELVEPPRSDHPLLDLNIYPHFNIYTAGEEYASFVIDAPISYIHGFPYSNPTIDNTTNTVSPFTYLIIEVSDTHTGAQIISGDRSVKINSTANIFPFSLDHFTPRFAPYNITLSASSIDGSQTYTTHTSLTYLPARTDHGSVVKLDNLHGGLYVRDQLSKTSTTWQPIIPFTFYTSWDGFLLPSPSSLDTYKALGYNTIHIIPPGTQDPFDPTLFESYLSHMDALNLHLIYDMRHTYTNTTSLTTQLHRLTPHKSLLLWYTADEPDGIGAPLDSPRHAYSLLKSLDPYHPVSLVLNCANFHYAAYAAGADILLQDAYPVGINAQHSTVWDTPCNRTYGDCGCDGCTGRLEDVARRMDAVARYETWIAREGEGKKAFWVVPQAFGNESYWPRYPRADEEVVLVMLGVNHGAKGVSAWSFPTTGELRDVTGALAR</sequence>
<dbReference type="OrthoDB" id="2338662at2759"/>
<name>A0A6A6VSZ9_9PEZI</name>
<proteinExistence type="predicted"/>
<dbReference type="InterPro" id="IPR017853">
    <property type="entry name" value="GH"/>
</dbReference>